<feature type="compositionally biased region" description="Low complexity" evidence="1">
    <location>
        <begin position="374"/>
        <end position="385"/>
    </location>
</feature>
<evidence type="ECO:0000256" key="1">
    <source>
        <dbReference type="SAM" id="MobiDB-lite"/>
    </source>
</evidence>
<sequence length="688" mass="75526">MIPLEWEALIPGQSRKKTKTVPSRSNDEVEHSSSESLSKDRKSRGKPSQESPENVRDTQRKSSKSGSLCARRIDPDASSGDEGGPDKDSHDVGGSVYKKVASHSDSVDPTAAMPPKFRKPHAVLEDQSSASDESSSQHGSRSDNESQDAEKTDDDDNGLAEMEKNPQALEETFAQEIAHWVDSNEEPSPKTHKKSRSRLGYPRTVSESPVPLRHSSRPPPSSRSPSSAAPDDEDRSIPSAKSLSSKASAAGRKRMIHQDSNNDSDAEAPPPKKPLKKAAVDARPITKTSKNEDSQNKDTHGHVHNLQPQAASKAYQRSKHTSAAEKAAIKGATSRQAKSKREDEIPKFREINTLTKSDMRKPKTAKDQMSRALSSTGSRSTKSSKQTASDDESGAGDTSATDSGAEESGIEIVPPRSGKLKLTDQHRRVCRVLKHSVHTVLLDVSLKNAYPDGPEKHGQTAYKALLNAAAEFGYGDIVKRLKKKDEYAAELCKIPSQRIPTFRGQVRKLVEGQPCTAFGLRFGDKVKGDWLQEGLRYIYPFDYETKTIKANQPYSPPVYLETLRVAFFKRSSSFGFNVSPHFTSSLLDKPDEKEMPAPLLALVATALHAAIEDCKHGYIQPHDFTANDYWNVYTDHIQHLSTIRSQGPAQYHVLMHGLWRQISSPMGPSGTAGAPRKNFLDVGAMAVE</sequence>
<dbReference type="EMBL" id="MNAD01000478">
    <property type="protein sequence ID" value="OJT12554.1"/>
    <property type="molecule type" value="Genomic_DNA"/>
</dbReference>
<evidence type="ECO:0000313" key="4">
    <source>
        <dbReference type="Proteomes" id="UP000184267"/>
    </source>
</evidence>
<feature type="compositionally biased region" description="Basic and acidic residues" evidence="1">
    <location>
        <begin position="140"/>
        <end position="150"/>
    </location>
</feature>
<dbReference type="OrthoDB" id="2756226at2759"/>
<dbReference type="STRING" id="154538.A0A1M2VY69"/>
<feature type="compositionally biased region" description="Basic and acidic residues" evidence="1">
    <location>
        <begin position="25"/>
        <end position="40"/>
    </location>
</feature>
<feature type="region of interest" description="Disordered" evidence="1">
    <location>
        <begin position="1"/>
        <end position="419"/>
    </location>
</feature>
<feature type="compositionally biased region" description="Basic and acidic residues" evidence="1">
    <location>
        <begin position="339"/>
        <end position="350"/>
    </location>
</feature>
<protein>
    <recommendedName>
        <fullName evidence="2">DUF6532 domain-containing protein</fullName>
    </recommendedName>
</protein>
<accession>A0A1M2VY69</accession>
<proteinExistence type="predicted"/>
<comment type="caution">
    <text evidence="3">The sequence shown here is derived from an EMBL/GenBank/DDBJ whole genome shotgun (WGS) entry which is preliminary data.</text>
</comment>
<gene>
    <name evidence="3" type="ORF">TRAPUB_10898</name>
</gene>
<dbReference type="OMA" id="TANDYWN"/>
<dbReference type="Proteomes" id="UP000184267">
    <property type="component" value="Unassembled WGS sequence"/>
</dbReference>
<evidence type="ECO:0000313" key="3">
    <source>
        <dbReference type="EMBL" id="OJT12554.1"/>
    </source>
</evidence>
<dbReference type="AlphaFoldDB" id="A0A1M2VY69"/>
<feature type="compositionally biased region" description="Low complexity" evidence="1">
    <location>
        <begin position="239"/>
        <end position="250"/>
    </location>
</feature>
<feature type="compositionally biased region" description="Low complexity" evidence="1">
    <location>
        <begin position="125"/>
        <end position="137"/>
    </location>
</feature>
<dbReference type="InterPro" id="IPR045341">
    <property type="entry name" value="DUF6532"/>
</dbReference>
<feature type="compositionally biased region" description="Basic and acidic residues" evidence="1">
    <location>
        <begin position="357"/>
        <end position="369"/>
    </location>
</feature>
<feature type="domain" description="DUF6532" evidence="2">
    <location>
        <begin position="444"/>
        <end position="642"/>
    </location>
</feature>
<reference evidence="3 4" key="1">
    <citation type="submission" date="2016-10" db="EMBL/GenBank/DDBJ databases">
        <title>Genome sequence of the basidiomycete white-rot fungus Trametes pubescens.</title>
        <authorList>
            <person name="Makela M.R."/>
            <person name="Granchi Z."/>
            <person name="Peng M."/>
            <person name="De Vries R.P."/>
            <person name="Grigoriev I."/>
            <person name="Riley R."/>
            <person name="Hilden K."/>
        </authorList>
    </citation>
    <scope>NUCLEOTIDE SEQUENCE [LARGE SCALE GENOMIC DNA]</scope>
    <source>
        <strain evidence="3 4">FBCC735</strain>
    </source>
</reference>
<name>A0A1M2VY69_TRAPU</name>
<organism evidence="3 4">
    <name type="scientific">Trametes pubescens</name>
    <name type="common">White-rot fungus</name>
    <dbReference type="NCBI Taxonomy" id="154538"/>
    <lineage>
        <taxon>Eukaryota</taxon>
        <taxon>Fungi</taxon>
        <taxon>Dikarya</taxon>
        <taxon>Basidiomycota</taxon>
        <taxon>Agaricomycotina</taxon>
        <taxon>Agaricomycetes</taxon>
        <taxon>Polyporales</taxon>
        <taxon>Polyporaceae</taxon>
        <taxon>Trametes</taxon>
    </lineage>
</organism>
<keyword evidence="4" id="KW-1185">Reference proteome</keyword>
<feature type="compositionally biased region" description="Basic and acidic residues" evidence="1">
    <location>
        <begin position="289"/>
        <end position="301"/>
    </location>
</feature>
<dbReference type="Pfam" id="PF20149">
    <property type="entry name" value="DUF6532"/>
    <property type="match status" value="1"/>
</dbReference>
<evidence type="ECO:0000259" key="2">
    <source>
        <dbReference type="Pfam" id="PF20149"/>
    </source>
</evidence>